<dbReference type="SUPFAM" id="SSF101478">
    <property type="entry name" value="ADP-ribosylglycohydrolase"/>
    <property type="match status" value="1"/>
</dbReference>
<reference evidence="2 3" key="1">
    <citation type="submission" date="2020-08" db="EMBL/GenBank/DDBJ databases">
        <title>Genomic Encyclopedia of Type Strains, Phase IV (KMG-IV): sequencing the most valuable type-strain genomes for metagenomic binning, comparative biology and taxonomic classification.</title>
        <authorList>
            <person name="Goeker M."/>
        </authorList>
    </citation>
    <scope>NUCLEOTIDE SEQUENCE [LARGE SCALE GENOMIC DNA]</scope>
    <source>
        <strain evidence="2 3">DSM 103462</strain>
    </source>
</reference>
<dbReference type="InterPro" id="IPR005502">
    <property type="entry name" value="Ribosyl_crysJ1"/>
</dbReference>
<keyword evidence="2" id="KW-0378">Hydrolase</keyword>
<feature type="binding site" evidence="1">
    <location>
        <position position="221"/>
    </location>
    <ligand>
        <name>Mg(2+)</name>
        <dbReference type="ChEBI" id="CHEBI:18420"/>
        <label>1</label>
    </ligand>
</feature>
<protein>
    <submittedName>
        <fullName evidence="2">ADP-ribosylglycohydrolase</fullName>
    </submittedName>
</protein>
<gene>
    <name evidence="2" type="ORF">HNP76_000769</name>
</gene>
<keyword evidence="1" id="KW-0479">Metal-binding</keyword>
<dbReference type="Pfam" id="PF03747">
    <property type="entry name" value="ADP_ribosyl_GH"/>
    <property type="match status" value="1"/>
</dbReference>
<sequence>MYGAIIGDIIGQPFESMINKSKEFPLFGNRPHFTDDTVMTLAVCDGILKAGLDAGKKEMKLSIIERIRLWVEKYPAAGYGKMFKKWLGKKSYRPYKSFGNGAAMRVSSTGWLFDSLERTREVSRWSAEVTHNHKEGIKGAESVASAIYLARTGASRKEIKDYIQKKFKYDLSKTCDEIHPSYCFDSSCQGTCPQAIAAFLDGESFEDVIRNAVSLGGDSDTIAAIAGSIAEAYFGIPEFFKEKTMEFTKDDMHEVIRDFEAVARKRVYEVDVLV</sequence>
<feature type="binding site" evidence="1">
    <location>
        <position position="34"/>
    </location>
    <ligand>
        <name>Mg(2+)</name>
        <dbReference type="ChEBI" id="CHEBI:18420"/>
        <label>1</label>
    </ligand>
</feature>
<dbReference type="EMBL" id="JACHFQ010000002">
    <property type="protein sequence ID" value="MBB5225425.1"/>
    <property type="molecule type" value="Genomic_DNA"/>
</dbReference>
<comment type="cofactor">
    <cofactor evidence="1">
        <name>Mg(2+)</name>
        <dbReference type="ChEBI" id="CHEBI:18420"/>
    </cofactor>
    <text evidence="1">Binds 2 magnesium ions per subunit.</text>
</comment>
<dbReference type="AlphaFoldDB" id="A0A7W8LLJ1"/>
<accession>A0A7W8LLJ1</accession>
<dbReference type="InterPro" id="IPR036705">
    <property type="entry name" value="Ribosyl_crysJ1_sf"/>
</dbReference>
<evidence type="ECO:0000313" key="2">
    <source>
        <dbReference type="EMBL" id="MBB5225425.1"/>
    </source>
</evidence>
<dbReference type="GO" id="GO:0016787">
    <property type="term" value="F:hydrolase activity"/>
    <property type="evidence" value="ECO:0007669"/>
    <property type="project" value="UniProtKB-KW"/>
</dbReference>
<feature type="binding site" evidence="1">
    <location>
        <position position="35"/>
    </location>
    <ligand>
        <name>Mg(2+)</name>
        <dbReference type="ChEBI" id="CHEBI:18420"/>
        <label>1</label>
    </ligand>
</feature>
<evidence type="ECO:0000256" key="1">
    <source>
        <dbReference type="PIRSR" id="PIRSR605502-1"/>
    </source>
</evidence>
<evidence type="ECO:0000313" key="3">
    <source>
        <dbReference type="Proteomes" id="UP000518887"/>
    </source>
</evidence>
<dbReference type="Proteomes" id="UP000518887">
    <property type="component" value="Unassembled WGS sequence"/>
</dbReference>
<keyword evidence="3" id="KW-1185">Reference proteome</keyword>
<dbReference type="GO" id="GO:0046872">
    <property type="term" value="F:metal ion binding"/>
    <property type="evidence" value="ECO:0007669"/>
    <property type="project" value="UniProtKB-KW"/>
</dbReference>
<organism evidence="2 3">
    <name type="scientific">Treponema ruminis</name>
    <dbReference type="NCBI Taxonomy" id="744515"/>
    <lineage>
        <taxon>Bacteria</taxon>
        <taxon>Pseudomonadati</taxon>
        <taxon>Spirochaetota</taxon>
        <taxon>Spirochaetia</taxon>
        <taxon>Spirochaetales</taxon>
        <taxon>Treponemataceae</taxon>
        <taxon>Treponema</taxon>
    </lineage>
</organism>
<dbReference type="InterPro" id="IPR050792">
    <property type="entry name" value="ADP-ribosylglycohydrolase"/>
</dbReference>
<feature type="binding site" evidence="1">
    <location>
        <position position="36"/>
    </location>
    <ligand>
        <name>Mg(2+)</name>
        <dbReference type="ChEBI" id="CHEBI:18420"/>
        <label>1</label>
    </ligand>
</feature>
<comment type="caution">
    <text evidence="2">The sequence shown here is derived from an EMBL/GenBank/DDBJ whole genome shotgun (WGS) entry which is preliminary data.</text>
</comment>
<keyword evidence="1" id="KW-0460">Magnesium</keyword>
<feature type="binding site" evidence="1">
    <location>
        <position position="218"/>
    </location>
    <ligand>
        <name>Mg(2+)</name>
        <dbReference type="ChEBI" id="CHEBI:18420"/>
        <label>1</label>
    </ligand>
</feature>
<name>A0A7W8LLJ1_9SPIR</name>
<dbReference type="Gene3D" id="1.10.4080.10">
    <property type="entry name" value="ADP-ribosylation/Crystallin J1"/>
    <property type="match status" value="1"/>
</dbReference>
<feature type="binding site" evidence="1">
    <location>
        <position position="220"/>
    </location>
    <ligand>
        <name>Mg(2+)</name>
        <dbReference type="ChEBI" id="CHEBI:18420"/>
        <label>1</label>
    </ligand>
</feature>
<dbReference type="PANTHER" id="PTHR16222:SF12">
    <property type="entry name" value="ADP-RIBOSYLGLYCOHYDROLASE-RELATED"/>
    <property type="match status" value="1"/>
</dbReference>
<proteinExistence type="predicted"/>
<dbReference type="RefSeq" id="WP_184657691.1">
    <property type="nucleotide sequence ID" value="NZ_CP031518.1"/>
</dbReference>
<dbReference type="PANTHER" id="PTHR16222">
    <property type="entry name" value="ADP-RIBOSYLGLYCOHYDROLASE"/>
    <property type="match status" value="1"/>
</dbReference>